<dbReference type="AlphaFoldDB" id="A0A5N1IM35"/>
<dbReference type="Gene3D" id="3.40.630.30">
    <property type="match status" value="1"/>
</dbReference>
<comment type="caution">
    <text evidence="2">The sequence shown here is derived from an EMBL/GenBank/DDBJ whole genome shotgun (WGS) entry which is preliminary data.</text>
</comment>
<evidence type="ECO:0000259" key="1">
    <source>
        <dbReference type="Pfam" id="PF13480"/>
    </source>
</evidence>
<sequence length="311" mass="35845">MLKYLQHSEIDFTLWDACVQRAEQHLVYAYAGYLNVSTGGSWDAIVEMQHGKYVSVFPLPFKKLLTEPFIYQPFHSQQLGLFTTPESRETTVAPYLGQIPKRLRKVYLQLNTGNTFEMGHLPKGFSSVPRITFHLNLTYAYEVLKESFATNLKRNIKKAKKEKFEVTETENLPDLIKLYRQTRGKELKEVKDRHYALFQKQYVFLQKNSLAQLLEIRKNNELIAGALFLKQPGKLIFLFSATSETGKQHGAMPFLISRIIKQYAGTPTILDFEGSSIPNLARFYSSFGAKPVTYLSVSRNNLPWYLKPLLK</sequence>
<keyword evidence="3" id="KW-1185">Reference proteome</keyword>
<proteinExistence type="predicted"/>
<dbReference type="Proteomes" id="UP000326570">
    <property type="component" value="Unassembled WGS sequence"/>
</dbReference>
<dbReference type="InterPro" id="IPR050644">
    <property type="entry name" value="PG_Glycine_Bridge_Synth"/>
</dbReference>
<dbReference type="SUPFAM" id="SSF55729">
    <property type="entry name" value="Acyl-CoA N-acyltransferases (Nat)"/>
    <property type="match status" value="1"/>
</dbReference>
<dbReference type="Pfam" id="PF13480">
    <property type="entry name" value="Acetyltransf_6"/>
    <property type="match status" value="1"/>
</dbReference>
<reference evidence="2 3" key="1">
    <citation type="submission" date="2019-09" db="EMBL/GenBank/DDBJ databases">
        <title>Genome sequence of Adhaeribacter sp. M2.</title>
        <authorList>
            <person name="Srinivasan S."/>
        </authorList>
    </citation>
    <scope>NUCLEOTIDE SEQUENCE [LARGE SCALE GENOMIC DNA]</scope>
    <source>
        <strain evidence="2 3">M2</strain>
    </source>
</reference>
<organism evidence="2 3">
    <name type="scientific">Adhaeribacter soli</name>
    <dbReference type="NCBI Taxonomy" id="2607655"/>
    <lineage>
        <taxon>Bacteria</taxon>
        <taxon>Pseudomonadati</taxon>
        <taxon>Bacteroidota</taxon>
        <taxon>Cytophagia</taxon>
        <taxon>Cytophagales</taxon>
        <taxon>Hymenobacteraceae</taxon>
        <taxon>Adhaeribacter</taxon>
    </lineage>
</organism>
<dbReference type="EMBL" id="VTWT01000014">
    <property type="protein sequence ID" value="KAA9324967.1"/>
    <property type="molecule type" value="Genomic_DNA"/>
</dbReference>
<accession>A0A5N1IM35</accession>
<feature type="domain" description="BioF2-like acetyltransferase" evidence="1">
    <location>
        <begin position="147"/>
        <end position="264"/>
    </location>
</feature>
<evidence type="ECO:0000313" key="2">
    <source>
        <dbReference type="EMBL" id="KAA9324967.1"/>
    </source>
</evidence>
<dbReference type="InterPro" id="IPR016181">
    <property type="entry name" value="Acyl_CoA_acyltransferase"/>
</dbReference>
<dbReference type="PANTHER" id="PTHR36174:SF1">
    <property type="entry name" value="LIPID II:GLYCINE GLYCYLTRANSFERASE"/>
    <property type="match status" value="1"/>
</dbReference>
<keyword evidence="2" id="KW-0808">Transferase</keyword>
<dbReference type="RefSeq" id="WP_150905987.1">
    <property type="nucleotide sequence ID" value="NZ_VTWT01000014.1"/>
</dbReference>
<dbReference type="GO" id="GO:0016740">
    <property type="term" value="F:transferase activity"/>
    <property type="evidence" value="ECO:0007669"/>
    <property type="project" value="UniProtKB-KW"/>
</dbReference>
<protein>
    <submittedName>
        <fullName evidence="2">GNAT family N-acetyltransferase</fullName>
    </submittedName>
</protein>
<name>A0A5N1IM35_9BACT</name>
<evidence type="ECO:0000313" key="3">
    <source>
        <dbReference type="Proteomes" id="UP000326570"/>
    </source>
</evidence>
<dbReference type="InterPro" id="IPR038740">
    <property type="entry name" value="BioF2-like_GNAT_dom"/>
</dbReference>
<gene>
    <name evidence="2" type="ORF">F0P94_18825</name>
</gene>
<dbReference type="PANTHER" id="PTHR36174">
    <property type="entry name" value="LIPID II:GLYCINE GLYCYLTRANSFERASE"/>
    <property type="match status" value="1"/>
</dbReference>